<name>A0A7J3TBB7_9ARCH</name>
<feature type="coiled-coil region" evidence="1">
    <location>
        <begin position="2"/>
        <end position="29"/>
    </location>
</feature>
<proteinExistence type="predicted"/>
<dbReference type="Gene3D" id="3.40.50.300">
    <property type="entry name" value="P-loop containing nucleotide triphosphate hydrolases"/>
    <property type="match status" value="1"/>
</dbReference>
<feature type="domain" description="RecF/RecN/SMC N-terminal" evidence="2">
    <location>
        <begin position="39"/>
        <end position="233"/>
    </location>
</feature>
<dbReference type="SUPFAM" id="SSF52540">
    <property type="entry name" value="P-loop containing nucleoside triphosphate hydrolases"/>
    <property type="match status" value="1"/>
</dbReference>
<evidence type="ECO:0000313" key="3">
    <source>
        <dbReference type="EMBL" id="HHE75858.1"/>
    </source>
</evidence>
<protein>
    <submittedName>
        <fullName evidence="3">Chromosome segregation protein SMC</fullName>
    </submittedName>
</protein>
<dbReference type="InterPro" id="IPR027417">
    <property type="entry name" value="P-loop_NTPase"/>
</dbReference>
<keyword evidence="1" id="KW-0175">Coiled coil</keyword>
<gene>
    <name evidence="3" type="ORF">ENL31_01865</name>
</gene>
<comment type="caution">
    <text evidence="3">The sequence shown here is derived from an EMBL/GenBank/DDBJ whole genome shotgun (WGS) entry which is preliminary data.</text>
</comment>
<dbReference type="PANTHER" id="PTHR18937">
    <property type="entry name" value="STRUCTURAL MAINTENANCE OF CHROMOSOMES SMC FAMILY MEMBER"/>
    <property type="match status" value="1"/>
</dbReference>
<feature type="non-terminal residue" evidence="3">
    <location>
        <position position="1"/>
    </location>
</feature>
<dbReference type="AlphaFoldDB" id="A0A7J3TBB7"/>
<dbReference type="EMBL" id="DRTM01000134">
    <property type="protein sequence ID" value="HHE75858.1"/>
    <property type="molecule type" value="Genomic_DNA"/>
</dbReference>
<dbReference type="Proteomes" id="UP000886130">
    <property type="component" value="Unassembled WGS sequence"/>
</dbReference>
<dbReference type="Pfam" id="PF02463">
    <property type="entry name" value="SMC_N"/>
    <property type="match status" value="1"/>
</dbReference>
<dbReference type="InterPro" id="IPR003395">
    <property type="entry name" value="RecF/RecN/SMC_N"/>
</dbReference>
<reference evidence="3" key="1">
    <citation type="journal article" date="2020" name="mSystems">
        <title>Genome- and Community-Level Interaction Insights into Carbon Utilization and Element Cycling Functions of Hydrothermarchaeota in Hydrothermal Sediment.</title>
        <authorList>
            <person name="Zhou Z."/>
            <person name="Liu Y."/>
            <person name="Xu W."/>
            <person name="Pan J."/>
            <person name="Luo Z.H."/>
            <person name="Li M."/>
        </authorList>
    </citation>
    <scope>NUCLEOTIDE SEQUENCE [LARGE SCALE GENOMIC DNA]</scope>
    <source>
        <strain evidence="3">HyVt-85</strain>
    </source>
</reference>
<sequence>NIMESERKYEEAKKEYEEYGIEITEVESLSRLKKLADDIQLQMQSIGPVNMKSIEDYDAERKRYNRIMEDYTKLKRERDDLTKLVKELNLKKKDGLMKVFNAINENFKKIYHEISNGGEAELLLENPEHPFQGGLIIKVKPLGKKFIRLESLSGGEKSLTALAFIFAIQQYDPSPIYVLDEVDMFLDGINAEIVGRVIRRNSRTAQFIVISLRKATIKFADHIIGVTQAGDGLSRVFVQSIPTAEVGASGGS</sequence>
<evidence type="ECO:0000259" key="2">
    <source>
        <dbReference type="Pfam" id="PF02463"/>
    </source>
</evidence>
<feature type="coiled-coil region" evidence="1">
    <location>
        <begin position="54"/>
        <end position="94"/>
    </location>
</feature>
<evidence type="ECO:0000256" key="1">
    <source>
        <dbReference type="SAM" id="Coils"/>
    </source>
</evidence>
<accession>A0A7J3TBB7</accession>
<organism evidence="3">
    <name type="scientific">Candidatus Aciduliprofundum boonei</name>
    <dbReference type="NCBI Taxonomy" id="379547"/>
    <lineage>
        <taxon>Archaea</taxon>
        <taxon>Methanobacteriati</taxon>
        <taxon>Thermoplasmatota</taxon>
        <taxon>DHVE2 group</taxon>
        <taxon>Candidatus Aciduliprofundum</taxon>
    </lineage>
</organism>